<dbReference type="PANTHER" id="PTHR30294:SF38">
    <property type="entry name" value="TRANSPORT PERMEASE PROTEIN"/>
    <property type="match status" value="1"/>
</dbReference>
<keyword evidence="5 9" id="KW-0812">Transmembrane</keyword>
<feature type="transmembrane region" description="Helical" evidence="9">
    <location>
        <begin position="218"/>
        <end position="240"/>
    </location>
</feature>
<keyword evidence="3 9" id="KW-0813">Transport</keyword>
<dbReference type="InterPro" id="IPR051449">
    <property type="entry name" value="ABC-2_transporter_component"/>
</dbReference>
<dbReference type="Pfam" id="PF01061">
    <property type="entry name" value="ABC2_membrane"/>
    <property type="match status" value="1"/>
</dbReference>
<keyword evidence="12" id="KW-1185">Reference proteome</keyword>
<feature type="transmembrane region" description="Helical" evidence="9">
    <location>
        <begin position="55"/>
        <end position="74"/>
    </location>
</feature>
<reference evidence="12" key="1">
    <citation type="journal article" date="2019" name="Int. J. Syst. Evol. Microbiol.">
        <title>The Global Catalogue of Microorganisms (GCM) 10K type strain sequencing project: providing services to taxonomists for standard genome sequencing and annotation.</title>
        <authorList>
            <consortium name="The Broad Institute Genomics Platform"/>
            <consortium name="The Broad Institute Genome Sequencing Center for Infectious Disease"/>
            <person name="Wu L."/>
            <person name="Ma J."/>
        </authorList>
    </citation>
    <scope>NUCLEOTIDE SEQUENCE [LARGE SCALE GENOMIC DNA]</scope>
    <source>
        <strain evidence="12">JCM 17440</strain>
    </source>
</reference>
<evidence type="ECO:0000256" key="4">
    <source>
        <dbReference type="ARBA" id="ARBA00022475"/>
    </source>
</evidence>
<sequence length="245" mass="26429">MFSPRITAAITHRVLREIFRDARSLLFLLVAPGVLIIFVRYLFDTPEQFAPTGAMMLGTFPMLTLYLVGSTMVIRERLRGTLETVLASPASRLDLVAGYLCAAVTVSVVQAVITVPLGLRLSDIEMAASPWLLFPVIALCGVFGMSLGLAFSAVCRTEEQAAQMLPGLMVPQLMICGVPWPVAEMADWLQSVERYVPLSTVTRSMTATREHADGGTALIGNGIGMVAISVVALVCVAMVVRRRTA</sequence>
<dbReference type="InterPro" id="IPR000412">
    <property type="entry name" value="ABC_2_transport"/>
</dbReference>
<evidence type="ECO:0000256" key="6">
    <source>
        <dbReference type="ARBA" id="ARBA00022989"/>
    </source>
</evidence>
<comment type="subcellular location">
    <subcellularLocation>
        <location evidence="1 9">Cell membrane</location>
        <topology evidence="1 9">Multi-pass membrane protein</topology>
    </subcellularLocation>
</comment>
<name>A0ABP8BS42_9ACTN</name>
<feature type="transmembrane region" description="Helical" evidence="9">
    <location>
        <begin position="131"/>
        <end position="152"/>
    </location>
</feature>
<feature type="transmembrane region" description="Helical" evidence="9">
    <location>
        <begin position="25"/>
        <end position="43"/>
    </location>
</feature>
<keyword evidence="7 9" id="KW-0472">Membrane</keyword>
<comment type="caution">
    <text evidence="11">The sequence shown here is derived from an EMBL/GenBank/DDBJ whole genome shotgun (WGS) entry which is preliminary data.</text>
</comment>
<evidence type="ECO:0000256" key="3">
    <source>
        <dbReference type="ARBA" id="ARBA00022448"/>
    </source>
</evidence>
<dbReference type="InterPro" id="IPR047817">
    <property type="entry name" value="ABC2_TM_bact-type"/>
</dbReference>
<evidence type="ECO:0000256" key="1">
    <source>
        <dbReference type="ARBA" id="ARBA00004651"/>
    </source>
</evidence>
<organism evidence="11 12">
    <name type="scientific">Actinomadura meridiana</name>
    <dbReference type="NCBI Taxonomy" id="559626"/>
    <lineage>
        <taxon>Bacteria</taxon>
        <taxon>Bacillati</taxon>
        <taxon>Actinomycetota</taxon>
        <taxon>Actinomycetes</taxon>
        <taxon>Streptosporangiales</taxon>
        <taxon>Thermomonosporaceae</taxon>
        <taxon>Actinomadura</taxon>
    </lineage>
</organism>
<evidence type="ECO:0000313" key="11">
    <source>
        <dbReference type="EMBL" id="GAA4224466.1"/>
    </source>
</evidence>
<keyword evidence="8" id="KW-0046">Antibiotic resistance</keyword>
<dbReference type="EMBL" id="BAABAS010000003">
    <property type="protein sequence ID" value="GAA4224466.1"/>
    <property type="molecule type" value="Genomic_DNA"/>
</dbReference>
<dbReference type="PANTHER" id="PTHR30294">
    <property type="entry name" value="MEMBRANE COMPONENT OF ABC TRANSPORTER YHHJ-RELATED"/>
    <property type="match status" value="1"/>
</dbReference>
<dbReference type="RefSeq" id="WP_344888595.1">
    <property type="nucleotide sequence ID" value="NZ_BAABAS010000003.1"/>
</dbReference>
<evidence type="ECO:0000256" key="2">
    <source>
        <dbReference type="ARBA" id="ARBA00007783"/>
    </source>
</evidence>
<evidence type="ECO:0000256" key="7">
    <source>
        <dbReference type="ARBA" id="ARBA00023136"/>
    </source>
</evidence>
<feature type="domain" description="ABC transmembrane type-2" evidence="10">
    <location>
        <begin position="19"/>
        <end position="244"/>
    </location>
</feature>
<comment type="similarity">
    <text evidence="2 9">Belongs to the ABC-2 integral membrane protein family.</text>
</comment>
<keyword evidence="4 9" id="KW-1003">Cell membrane</keyword>
<protein>
    <recommendedName>
        <fullName evidence="9">Transport permease protein</fullName>
    </recommendedName>
</protein>
<dbReference type="PROSITE" id="PS51012">
    <property type="entry name" value="ABC_TM2"/>
    <property type="match status" value="1"/>
</dbReference>
<evidence type="ECO:0000256" key="5">
    <source>
        <dbReference type="ARBA" id="ARBA00022692"/>
    </source>
</evidence>
<dbReference type="Proteomes" id="UP001501710">
    <property type="component" value="Unassembled WGS sequence"/>
</dbReference>
<dbReference type="PIRSF" id="PIRSF006648">
    <property type="entry name" value="DrrB"/>
    <property type="match status" value="1"/>
</dbReference>
<gene>
    <name evidence="11" type="ORF">GCM10022254_03950</name>
</gene>
<accession>A0ABP8BS42</accession>
<feature type="transmembrane region" description="Helical" evidence="9">
    <location>
        <begin position="164"/>
        <end position="183"/>
    </location>
</feature>
<evidence type="ECO:0000313" key="12">
    <source>
        <dbReference type="Proteomes" id="UP001501710"/>
    </source>
</evidence>
<proteinExistence type="inferred from homology"/>
<dbReference type="InterPro" id="IPR013525">
    <property type="entry name" value="ABC2_TM"/>
</dbReference>
<evidence type="ECO:0000259" key="10">
    <source>
        <dbReference type="PROSITE" id="PS51012"/>
    </source>
</evidence>
<feature type="transmembrane region" description="Helical" evidence="9">
    <location>
        <begin position="95"/>
        <end position="119"/>
    </location>
</feature>
<keyword evidence="6 9" id="KW-1133">Transmembrane helix</keyword>
<evidence type="ECO:0000256" key="8">
    <source>
        <dbReference type="ARBA" id="ARBA00023251"/>
    </source>
</evidence>
<evidence type="ECO:0000256" key="9">
    <source>
        <dbReference type="RuleBase" id="RU361157"/>
    </source>
</evidence>